<dbReference type="EC" id="3.1.1.32" evidence="15"/>
<dbReference type="Gene3D" id="2.40.230.10">
    <property type="entry name" value="Phospholipase A1"/>
    <property type="match status" value="1"/>
</dbReference>
<feature type="compositionally biased region" description="Basic and acidic residues" evidence="16">
    <location>
        <begin position="1"/>
        <end position="15"/>
    </location>
</feature>
<evidence type="ECO:0000256" key="10">
    <source>
        <dbReference type="ARBA" id="ARBA00022837"/>
    </source>
</evidence>
<protein>
    <recommendedName>
        <fullName evidence="15">Phospholipase A1</fullName>
        <ecNumber evidence="15">3.1.1.32</ecNumber>
        <ecNumber evidence="15">3.1.1.4</ecNumber>
    </recommendedName>
    <alternativeName>
        <fullName evidence="15">Phosphatidylcholine 1-acylhydrolase</fullName>
    </alternativeName>
</protein>
<evidence type="ECO:0000256" key="16">
    <source>
        <dbReference type="SAM" id="MobiDB-lite"/>
    </source>
</evidence>
<comment type="catalytic activity">
    <reaction evidence="1 15">
        <text>a 1,2-diacyl-sn-glycero-3-phosphocholine + H2O = a 2-acyl-sn-glycero-3-phosphocholine + a fatty acid + H(+)</text>
        <dbReference type="Rhea" id="RHEA:18689"/>
        <dbReference type="ChEBI" id="CHEBI:15377"/>
        <dbReference type="ChEBI" id="CHEBI:15378"/>
        <dbReference type="ChEBI" id="CHEBI:28868"/>
        <dbReference type="ChEBI" id="CHEBI:57643"/>
        <dbReference type="ChEBI" id="CHEBI:57875"/>
        <dbReference type="EC" id="3.1.1.32"/>
    </reaction>
</comment>
<keyword evidence="10 15" id="KW-0106">Calcium</keyword>
<keyword evidence="12 15" id="KW-0443">Lipid metabolism</keyword>
<comment type="subunit">
    <text evidence="4 15">Homodimer; dimerization is reversible, and the dimeric form is the active one.</text>
</comment>
<organism evidence="17 18">
    <name type="scientific">Roseateles albus</name>
    <dbReference type="NCBI Taxonomy" id="2987525"/>
    <lineage>
        <taxon>Bacteria</taxon>
        <taxon>Pseudomonadati</taxon>
        <taxon>Pseudomonadota</taxon>
        <taxon>Betaproteobacteria</taxon>
        <taxon>Burkholderiales</taxon>
        <taxon>Sphaerotilaceae</taxon>
        <taxon>Roseateles</taxon>
    </lineage>
</organism>
<dbReference type="EC" id="3.1.1.4" evidence="15"/>
<keyword evidence="11 15" id="KW-0442">Lipid degradation</keyword>
<dbReference type="InterPro" id="IPR036541">
    <property type="entry name" value="PLipase_A1_sf"/>
</dbReference>
<evidence type="ECO:0000256" key="15">
    <source>
        <dbReference type="RuleBase" id="RU366027"/>
    </source>
</evidence>
<dbReference type="Proteomes" id="UP001221189">
    <property type="component" value="Unassembled WGS sequence"/>
</dbReference>
<dbReference type="PANTHER" id="PTHR40457:SF1">
    <property type="entry name" value="PHOSPHOLIPASE A1"/>
    <property type="match status" value="1"/>
</dbReference>
<name>A0ABT5KGG2_9BURK</name>
<evidence type="ECO:0000256" key="12">
    <source>
        <dbReference type="ARBA" id="ARBA00023098"/>
    </source>
</evidence>
<dbReference type="RefSeq" id="WP_273601187.1">
    <property type="nucleotide sequence ID" value="NZ_JAQQXT010000009.1"/>
</dbReference>
<keyword evidence="14 15" id="KW-0998">Cell outer membrane</keyword>
<comment type="cofactor">
    <cofactor evidence="15">
        <name>Ca(2+)</name>
        <dbReference type="ChEBI" id="CHEBI:29108"/>
    </cofactor>
    <text evidence="15">Binds 1 Ca(2+) ion per monomer. In the dimeric form the Ca(2+) is bound by different amino acids with binding of each Ca(2+) shared with ligands coming from each monomer. The Ca(2+) ion may have a role in catalysis.</text>
</comment>
<comment type="subcellular location">
    <subcellularLocation>
        <location evidence="15">Cell outer membrane</location>
        <topology evidence="15">Multi-pass membrane protein</topology>
    </subcellularLocation>
    <text evidence="15">One of the very few enzymes located there.</text>
</comment>
<reference evidence="17 18" key="1">
    <citation type="submission" date="2022-10" db="EMBL/GenBank/DDBJ databases">
        <title>Paucibacter sp. hw1 Genome sequencing.</title>
        <authorList>
            <person name="Park S."/>
        </authorList>
    </citation>
    <scope>NUCLEOTIDE SEQUENCE [LARGE SCALE GENOMIC DNA]</scope>
    <source>
        <strain evidence="18">hw1</strain>
    </source>
</reference>
<comment type="function">
    <text evidence="15">Hydrolysis of phosphatidylcholine with phospholipase A2 (EC 3.1.1.4) and phospholipase A1 (EC 3.1.1.32) activities.</text>
</comment>
<dbReference type="Pfam" id="PF02253">
    <property type="entry name" value="PLA1"/>
    <property type="match status" value="1"/>
</dbReference>
<evidence type="ECO:0000313" key="17">
    <source>
        <dbReference type="EMBL" id="MDC8773013.1"/>
    </source>
</evidence>
<evidence type="ECO:0000256" key="6">
    <source>
        <dbReference type="ARBA" id="ARBA00022692"/>
    </source>
</evidence>
<dbReference type="EMBL" id="JAQQXT010000009">
    <property type="protein sequence ID" value="MDC8773013.1"/>
    <property type="molecule type" value="Genomic_DNA"/>
</dbReference>
<evidence type="ECO:0000256" key="3">
    <source>
        <dbReference type="ARBA" id="ARBA00010525"/>
    </source>
</evidence>
<keyword evidence="13" id="KW-0472">Membrane</keyword>
<evidence type="ECO:0000313" key="18">
    <source>
        <dbReference type="Proteomes" id="UP001221189"/>
    </source>
</evidence>
<evidence type="ECO:0000256" key="8">
    <source>
        <dbReference type="ARBA" id="ARBA00022729"/>
    </source>
</evidence>
<evidence type="ECO:0000256" key="1">
    <source>
        <dbReference type="ARBA" id="ARBA00000111"/>
    </source>
</evidence>
<gene>
    <name evidence="17" type="ORF">PRZ03_15610</name>
</gene>
<comment type="catalytic activity">
    <reaction evidence="2 15">
        <text>a 1,2-diacyl-sn-glycero-3-phosphocholine + H2O = a 1-acyl-sn-glycero-3-phosphocholine + a fatty acid + H(+)</text>
        <dbReference type="Rhea" id="RHEA:15801"/>
        <dbReference type="ChEBI" id="CHEBI:15377"/>
        <dbReference type="ChEBI" id="CHEBI:15378"/>
        <dbReference type="ChEBI" id="CHEBI:28868"/>
        <dbReference type="ChEBI" id="CHEBI:57643"/>
        <dbReference type="ChEBI" id="CHEBI:58168"/>
        <dbReference type="EC" id="3.1.1.4"/>
    </reaction>
</comment>
<evidence type="ECO:0000256" key="13">
    <source>
        <dbReference type="ARBA" id="ARBA00023136"/>
    </source>
</evidence>
<comment type="caution">
    <text evidence="17">The sequence shown here is derived from an EMBL/GenBank/DDBJ whole genome shotgun (WGS) entry which is preliminary data.</text>
</comment>
<dbReference type="PANTHER" id="PTHR40457">
    <property type="entry name" value="PHOSPHOLIPASE A1"/>
    <property type="match status" value="1"/>
</dbReference>
<keyword evidence="18" id="KW-1185">Reference proteome</keyword>
<evidence type="ECO:0000256" key="9">
    <source>
        <dbReference type="ARBA" id="ARBA00022801"/>
    </source>
</evidence>
<keyword evidence="9 15" id="KW-0378">Hydrolase</keyword>
<comment type="similarity">
    <text evidence="3 15">Belongs to the phospholipase A1 family.</text>
</comment>
<dbReference type="InterPro" id="IPR003187">
    <property type="entry name" value="PLipase_A1"/>
</dbReference>
<sequence>MKHDAERLACFDRVHPPSPESVSDAAVSTAPAASHNNPPDAKLGSATLSNTWSTQGIESFSLRPYRAIYVLPISATDNINRRPSSPAPGHDVGVDLPNRAEEVKFQLSAKTLLWSGVFGERGDLWLAYTQSSRWQLYQGDISRPFRETNYEPEMIFNVVTDWNLLGWTGRTAGLALNHQSNGRAQPLSRSWNRLIAHVGLEHGDWSIQLRPWMRLSETADKDDNPDILDHMGRGDLTIRRALPGGNGGGALSLRLRHTLRGGDASRGSAEFEWAFPLVGRLQGYVQAFSGYGESLIDYNIHQNRVGIGFSLAGWH</sequence>
<accession>A0ABT5KGG2</accession>
<evidence type="ECO:0000256" key="14">
    <source>
        <dbReference type="ARBA" id="ARBA00023237"/>
    </source>
</evidence>
<dbReference type="CDD" id="cd00541">
    <property type="entry name" value="OMPLA"/>
    <property type="match status" value="1"/>
</dbReference>
<keyword evidence="7 15" id="KW-0479">Metal-binding</keyword>
<keyword evidence="6" id="KW-0812">Transmembrane</keyword>
<evidence type="ECO:0000256" key="11">
    <source>
        <dbReference type="ARBA" id="ARBA00022963"/>
    </source>
</evidence>
<evidence type="ECO:0000256" key="4">
    <source>
        <dbReference type="ARBA" id="ARBA00011702"/>
    </source>
</evidence>
<evidence type="ECO:0000256" key="2">
    <source>
        <dbReference type="ARBA" id="ARBA00001604"/>
    </source>
</evidence>
<proteinExistence type="inferred from homology"/>
<evidence type="ECO:0000256" key="7">
    <source>
        <dbReference type="ARBA" id="ARBA00022723"/>
    </source>
</evidence>
<dbReference type="SUPFAM" id="SSF56931">
    <property type="entry name" value="Outer membrane phospholipase A (OMPLA)"/>
    <property type="match status" value="1"/>
</dbReference>
<evidence type="ECO:0000256" key="5">
    <source>
        <dbReference type="ARBA" id="ARBA00022452"/>
    </source>
</evidence>
<feature type="region of interest" description="Disordered" evidence="16">
    <location>
        <begin position="1"/>
        <end position="41"/>
    </location>
</feature>
<dbReference type="PRINTS" id="PR01486">
    <property type="entry name" value="PHPHLIPASEA1"/>
</dbReference>
<keyword evidence="8" id="KW-0732">Signal</keyword>
<keyword evidence="5" id="KW-1134">Transmembrane beta strand</keyword>